<evidence type="ECO:0000313" key="2">
    <source>
        <dbReference type="EMBL" id="KMT64267.1"/>
    </source>
</evidence>
<keyword evidence="3" id="KW-1185">Reference proteome</keyword>
<dbReference type="AlphaFoldDB" id="A0A0J8GN53"/>
<evidence type="ECO:0000256" key="1">
    <source>
        <dbReference type="SAM" id="SignalP"/>
    </source>
</evidence>
<dbReference type="EMBL" id="LAZL01000028">
    <property type="protein sequence ID" value="KMT64267.1"/>
    <property type="molecule type" value="Genomic_DNA"/>
</dbReference>
<feature type="signal peptide" evidence="1">
    <location>
        <begin position="1"/>
        <end position="24"/>
    </location>
</feature>
<protein>
    <recommendedName>
        <fullName evidence="4">Lipoprotein</fullName>
    </recommendedName>
</protein>
<proteinExistence type="predicted"/>
<organism evidence="2 3">
    <name type="scientific">Catenovulum maritimum</name>
    <dbReference type="NCBI Taxonomy" id="1513271"/>
    <lineage>
        <taxon>Bacteria</taxon>
        <taxon>Pseudomonadati</taxon>
        <taxon>Pseudomonadota</taxon>
        <taxon>Gammaproteobacteria</taxon>
        <taxon>Alteromonadales</taxon>
        <taxon>Alteromonadaceae</taxon>
        <taxon>Catenovulum</taxon>
    </lineage>
</organism>
<keyword evidence="1" id="KW-0732">Signal</keyword>
<sequence length="92" mass="10512">MFYKLSRYFSLIFAILFLSSCVSGPSKSTQKINAITSSPIAPSSYKSNISKNVKVVKDRCQDVKPQDQHYQFCIDRKRDAQSRAKDKVVVFK</sequence>
<dbReference type="Proteomes" id="UP000037600">
    <property type="component" value="Unassembled WGS sequence"/>
</dbReference>
<reference evidence="2 3" key="1">
    <citation type="submission" date="2015-04" db="EMBL/GenBank/DDBJ databases">
        <title>Draft Genome Sequence of the Novel Agar-Digesting Marine Bacterium Q1.</title>
        <authorList>
            <person name="Li Y."/>
            <person name="Li D."/>
            <person name="Chen G."/>
            <person name="Du Z."/>
        </authorList>
    </citation>
    <scope>NUCLEOTIDE SEQUENCE [LARGE SCALE GENOMIC DNA]</scope>
    <source>
        <strain evidence="2 3">Q1</strain>
    </source>
</reference>
<dbReference type="STRING" id="1513271.XM47_15450"/>
<dbReference type="RefSeq" id="WP_048694467.1">
    <property type="nucleotide sequence ID" value="NZ_KQ130500.1"/>
</dbReference>
<accession>A0A0J8GN53</accession>
<evidence type="ECO:0008006" key="4">
    <source>
        <dbReference type="Google" id="ProtNLM"/>
    </source>
</evidence>
<name>A0A0J8GN53_9ALTE</name>
<dbReference type="PROSITE" id="PS51257">
    <property type="entry name" value="PROKAR_LIPOPROTEIN"/>
    <property type="match status" value="1"/>
</dbReference>
<comment type="caution">
    <text evidence="2">The sequence shown here is derived from an EMBL/GenBank/DDBJ whole genome shotgun (WGS) entry which is preliminary data.</text>
</comment>
<feature type="chain" id="PRO_5005298409" description="Lipoprotein" evidence="1">
    <location>
        <begin position="25"/>
        <end position="92"/>
    </location>
</feature>
<gene>
    <name evidence="2" type="ORF">XM47_15450</name>
</gene>
<evidence type="ECO:0000313" key="3">
    <source>
        <dbReference type="Proteomes" id="UP000037600"/>
    </source>
</evidence>